<dbReference type="EMBL" id="CAFAAQ010000332">
    <property type="protein sequence ID" value="CAB4828716.1"/>
    <property type="molecule type" value="Genomic_DNA"/>
</dbReference>
<sequence length="53" mass="5878">MRAPALSSLTRWLRSRTAADKELLAASSTLMARAPQKLFVFFLSHALAALFDK</sequence>
<proteinExistence type="predicted"/>
<dbReference type="AlphaFoldDB" id="A0A6J7A744"/>
<organism evidence="1">
    <name type="scientific">freshwater metagenome</name>
    <dbReference type="NCBI Taxonomy" id="449393"/>
    <lineage>
        <taxon>unclassified sequences</taxon>
        <taxon>metagenomes</taxon>
        <taxon>ecological metagenomes</taxon>
    </lineage>
</organism>
<protein>
    <submittedName>
        <fullName evidence="1">Unannotated protein</fullName>
    </submittedName>
</protein>
<evidence type="ECO:0000313" key="2">
    <source>
        <dbReference type="EMBL" id="CAB5035933.1"/>
    </source>
</evidence>
<dbReference type="EMBL" id="CAFBPW010000135">
    <property type="protein sequence ID" value="CAB5035933.1"/>
    <property type="molecule type" value="Genomic_DNA"/>
</dbReference>
<evidence type="ECO:0000313" key="3">
    <source>
        <dbReference type="EMBL" id="CAB5069355.1"/>
    </source>
</evidence>
<gene>
    <name evidence="1" type="ORF">UFOPK3046_02209</name>
    <name evidence="2" type="ORF">UFOPK4173_01177</name>
    <name evidence="3" type="ORF">UFOPK4354_02014</name>
</gene>
<name>A0A6J7A744_9ZZZZ</name>
<reference evidence="1" key="1">
    <citation type="submission" date="2020-05" db="EMBL/GenBank/DDBJ databases">
        <authorList>
            <person name="Chiriac C."/>
            <person name="Salcher M."/>
            <person name="Ghai R."/>
            <person name="Kavagutti S V."/>
        </authorList>
    </citation>
    <scope>NUCLEOTIDE SEQUENCE</scope>
</reference>
<accession>A0A6J7A744</accession>
<evidence type="ECO:0000313" key="1">
    <source>
        <dbReference type="EMBL" id="CAB4828716.1"/>
    </source>
</evidence>
<dbReference type="EMBL" id="CAFBQW010000331">
    <property type="protein sequence ID" value="CAB5069355.1"/>
    <property type="molecule type" value="Genomic_DNA"/>
</dbReference>